<evidence type="ECO:0000259" key="1">
    <source>
        <dbReference type="PROSITE" id="PS51819"/>
    </source>
</evidence>
<dbReference type="InterPro" id="IPR029068">
    <property type="entry name" value="Glyas_Bleomycin-R_OHBP_Dase"/>
</dbReference>
<gene>
    <name evidence="2" type="ORF">HHL11_27230</name>
</gene>
<evidence type="ECO:0000313" key="3">
    <source>
        <dbReference type="Proteomes" id="UP000541185"/>
    </source>
</evidence>
<dbReference type="SUPFAM" id="SSF54593">
    <property type="entry name" value="Glyoxalase/Bleomycin resistance protein/Dihydroxybiphenyl dioxygenase"/>
    <property type="match status" value="1"/>
</dbReference>
<evidence type="ECO:0000313" key="2">
    <source>
        <dbReference type="EMBL" id="NML47473.1"/>
    </source>
</evidence>
<feature type="domain" description="VOC" evidence="1">
    <location>
        <begin position="13"/>
        <end position="143"/>
    </location>
</feature>
<dbReference type="AlphaFoldDB" id="A0A848HG27"/>
<keyword evidence="3" id="KW-1185">Reference proteome</keyword>
<dbReference type="Pfam" id="PF00903">
    <property type="entry name" value="Glyoxalase"/>
    <property type="match status" value="1"/>
</dbReference>
<dbReference type="RefSeq" id="WP_169421749.1">
    <property type="nucleotide sequence ID" value="NZ_JABBFX010000003.1"/>
</dbReference>
<dbReference type="PANTHER" id="PTHR21366:SF30">
    <property type="entry name" value="BLL2330 PROTEIN"/>
    <property type="match status" value="1"/>
</dbReference>
<dbReference type="CDD" id="cd06587">
    <property type="entry name" value="VOC"/>
    <property type="match status" value="1"/>
</dbReference>
<dbReference type="InterPro" id="IPR037523">
    <property type="entry name" value="VOC_core"/>
</dbReference>
<dbReference type="EMBL" id="JABBFX010000003">
    <property type="protein sequence ID" value="NML47473.1"/>
    <property type="molecule type" value="Genomic_DNA"/>
</dbReference>
<accession>A0A848HG27</accession>
<dbReference type="InterPro" id="IPR050383">
    <property type="entry name" value="GlyoxalaseI/FosfomycinResist"/>
</dbReference>
<dbReference type="Proteomes" id="UP000541185">
    <property type="component" value="Unassembled WGS sequence"/>
</dbReference>
<sequence>MPSNSNHPLILRGLHHVAYRCRDAVETHEFYTNVLGLEYAHSVKTDTYKGQRCPYIHIFFKMADGSYIAFFELPEEAEMGFDANTPRWVQHLSLRVDDEAALQEARKRLEARGIEVDGPRTGHTVRALYFYDPSGNRMELAVPLTLDDAACAKRAVEDLEAWKQERDAYLARRPKGAA</sequence>
<comment type="caution">
    <text evidence="2">The sequence shown here is derived from an EMBL/GenBank/DDBJ whole genome shotgun (WGS) entry which is preliminary data.</text>
</comment>
<protein>
    <submittedName>
        <fullName evidence="2">VOC family protein</fullName>
    </submittedName>
</protein>
<organism evidence="2 3">
    <name type="scientific">Ramlibacter agri</name>
    <dbReference type="NCBI Taxonomy" id="2728837"/>
    <lineage>
        <taxon>Bacteria</taxon>
        <taxon>Pseudomonadati</taxon>
        <taxon>Pseudomonadota</taxon>
        <taxon>Betaproteobacteria</taxon>
        <taxon>Burkholderiales</taxon>
        <taxon>Comamonadaceae</taxon>
        <taxon>Ramlibacter</taxon>
    </lineage>
</organism>
<dbReference type="PANTHER" id="PTHR21366">
    <property type="entry name" value="GLYOXALASE FAMILY PROTEIN"/>
    <property type="match status" value="1"/>
</dbReference>
<proteinExistence type="predicted"/>
<reference evidence="2 3" key="1">
    <citation type="submission" date="2020-04" db="EMBL/GenBank/DDBJ databases">
        <title>Ramlibacter sp. G-1-2-2 isolated from soil.</title>
        <authorList>
            <person name="Dahal R.H."/>
        </authorList>
    </citation>
    <scope>NUCLEOTIDE SEQUENCE [LARGE SCALE GENOMIC DNA]</scope>
    <source>
        <strain evidence="2 3">G-1-2-2</strain>
    </source>
</reference>
<name>A0A848HG27_9BURK</name>
<dbReference type="InterPro" id="IPR004360">
    <property type="entry name" value="Glyas_Fos-R_dOase_dom"/>
</dbReference>
<dbReference type="PROSITE" id="PS51819">
    <property type="entry name" value="VOC"/>
    <property type="match status" value="1"/>
</dbReference>
<dbReference type="Gene3D" id="3.10.180.10">
    <property type="entry name" value="2,3-Dihydroxybiphenyl 1,2-Dioxygenase, domain 1"/>
    <property type="match status" value="1"/>
</dbReference>